<keyword evidence="5" id="KW-0479">Metal-binding</keyword>
<dbReference type="InterPro" id="IPR046342">
    <property type="entry name" value="CBS_dom_sf"/>
</dbReference>
<dbReference type="EC" id="5.3.1.13" evidence="11"/>
<feature type="site" description="Catalytically relevant" evidence="6">
    <location>
        <position position="205"/>
    </location>
</feature>
<evidence type="ECO:0000256" key="6">
    <source>
        <dbReference type="PIRSR" id="PIRSR004692-3"/>
    </source>
</evidence>
<keyword evidence="12" id="KW-1185">Reference proteome</keyword>
<name>A0A7W6WKT2_9PROT</name>
<dbReference type="InterPro" id="IPR004800">
    <property type="entry name" value="KdsD/KpsF-type"/>
</dbReference>
<feature type="domain" description="SIS" evidence="10">
    <location>
        <begin position="53"/>
        <end position="196"/>
    </location>
</feature>
<feature type="domain" description="CBS" evidence="9">
    <location>
        <begin position="221"/>
        <end position="285"/>
    </location>
</feature>
<dbReference type="Proteomes" id="UP000555728">
    <property type="component" value="Unassembled WGS sequence"/>
</dbReference>
<accession>A0A7W6WKT2</accession>
<dbReference type="EMBL" id="JACIGI010000016">
    <property type="protein sequence ID" value="MBB4286410.1"/>
    <property type="molecule type" value="Genomic_DNA"/>
</dbReference>
<dbReference type="InterPro" id="IPR050986">
    <property type="entry name" value="GutQ/KpsF_isomerases"/>
</dbReference>
<dbReference type="NCBIfam" id="TIGR00393">
    <property type="entry name" value="kpsF"/>
    <property type="match status" value="1"/>
</dbReference>
<feature type="binding site" evidence="5">
    <location>
        <position position="94"/>
    </location>
    <ligand>
        <name>Zn(2+)</name>
        <dbReference type="ChEBI" id="CHEBI:29105"/>
    </ligand>
</feature>
<dbReference type="PIRSF" id="PIRSF004692">
    <property type="entry name" value="KdsD_KpsF"/>
    <property type="match status" value="1"/>
</dbReference>
<evidence type="ECO:0000256" key="5">
    <source>
        <dbReference type="PIRSR" id="PIRSR004692-2"/>
    </source>
</evidence>
<proteinExistence type="inferred from homology"/>
<evidence type="ECO:0000256" key="3">
    <source>
        <dbReference type="ARBA" id="ARBA00023122"/>
    </source>
</evidence>
<comment type="caution">
    <text evidence="11">The sequence shown here is derived from an EMBL/GenBank/DDBJ whole genome shotgun (WGS) entry which is preliminary data.</text>
</comment>
<dbReference type="PROSITE" id="PS51464">
    <property type="entry name" value="SIS"/>
    <property type="match status" value="1"/>
</dbReference>
<feature type="domain" description="CBS" evidence="9">
    <location>
        <begin position="286"/>
        <end position="339"/>
    </location>
</feature>
<evidence type="ECO:0000256" key="4">
    <source>
        <dbReference type="PIRNR" id="PIRNR004692"/>
    </source>
</evidence>
<dbReference type="PANTHER" id="PTHR42745:SF1">
    <property type="entry name" value="ARABINOSE 5-PHOSPHATE ISOMERASE KDSD"/>
    <property type="match status" value="1"/>
</dbReference>
<keyword evidence="3 7" id="KW-0129">CBS domain</keyword>
<keyword evidence="5" id="KW-0862">Zinc</keyword>
<dbReference type="InterPro" id="IPR001347">
    <property type="entry name" value="SIS_dom"/>
</dbReference>
<dbReference type="AlphaFoldDB" id="A0A7W6WKT2"/>
<gene>
    <name evidence="11" type="ORF">GGD88_002140</name>
</gene>
<dbReference type="SMART" id="SM00116">
    <property type="entry name" value="CBS"/>
    <property type="match status" value="2"/>
</dbReference>
<keyword evidence="11" id="KW-0413">Isomerase</keyword>
<evidence type="ECO:0000313" key="12">
    <source>
        <dbReference type="Proteomes" id="UP000555728"/>
    </source>
</evidence>
<feature type="region of interest" description="Disordered" evidence="8">
    <location>
        <begin position="1"/>
        <end position="22"/>
    </location>
</feature>
<dbReference type="Pfam" id="PF00571">
    <property type="entry name" value="CBS"/>
    <property type="match status" value="2"/>
</dbReference>
<dbReference type="InterPro" id="IPR000644">
    <property type="entry name" value="CBS_dom"/>
</dbReference>
<evidence type="ECO:0000259" key="9">
    <source>
        <dbReference type="PROSITE" id="PS51371"/>
    </source>
</evidence>
<dbReference type="Gene3D" id="3.10.580.10">
    <property type="entry name" value="CBS-domain"/>
    <property type="match status" value="1"/>
</dbReference>
<comment type="similarity">
    <text evidence="1 4">Belongs to the SIS family. GutQ/KpsF subfamily.</text>
</comment>
<dbReference type="PANTHER" id="PTHR42745">
    <property type="match status" value="1"/>
</dbReference>
<sequence length="339" mass="34892">MRSTVPASAEASPPTADSPGPSAVLASARRVLREEGAALDALADALGADLDAAVATLLACRGRITVTGMGKSGHVARKIAATLASTGTLAQFVHPAEASHGDLGMIGRDDVILALSNSGDTPELADIIAYARRFGLPLIGMTRRADGALAQASSVALVLPPHREACPLGLAPTTSTTLMMALGDALAVALLEAREFSARDFQVFHPGGRLGKALLRVGDLMHTGDALPLVDGDTPMSRALIEMSGKGFGCVGIVDAAGLLIGIVTDGDLRRHMAPDLVQRPAAAVMTRDPRTVAPATLAVEALHVMNAGGRPITSLFVVDGRRPVGFIHMHDLLRAGVD</sequence>
<evidence type="ECO:0000256" key="1">
    <source>
        <dbReference type="ARBA" id="ARBA00008165"/>
    </source>
</evidence>
<feature type="site" description="Catalytically relevant" evidence="6">
    <location>
        <position position="123"/>
    </location>
</feature>
<dbReference type="FunFam" id="3.40.50.10490:FF:000011">
    <property type="entry name" value="Arabinose 5-phosphate isomerase"/>
    <property type="match status" value="1"/>
</dbReference>
<dbReference type="CDD" id="cd04604">
    <property type="entry name" value="CBS_pair_SIS_assoc"/>
    <property type="match status" value="1"/>
</dbReference>
<evidence type="ECO:0000313" key="11">
    <source>
        <dbReference type="EMBL" id="MBB4286410.1"/>
    </source>
</evidence>
<feature type="site" description="Catalytically relevant" evidence="6">
    <location>
        <position position="71"/>
    </location>
</feature>
<dbReference type="InterPro" id="IPR035474">
    <property type="entry name" value="SIS_Kpsf"/>
</dbReference>
<feature type="site" description="Catalytically relevant" evidence="6">
    <location>
        <position position="164"/>
    </location>
</feature>
<reference evidence="11 12" key="1">
    <citation type="submission" date="2020-08" db="EMBL/GenBank/DDBJ databases">
        <title>Genome sequencing of Purple Non-Sulfur Bacteria from various extreme environments.</title>
        <authorList>
            <person name="Mayer M."/>
        </authorList>
    </citation>
    <scope>NUCLEOTIDE SEQUENCE [LARGE SCALE GENOMIC DNA]</scope>
    <source>
        <strain evidence="11 12">JA135</strain>
    </source>
</reference>
<dbReference type="GO" id="GO:0046872">
    <property type="term" value="F:metal ion binding"/>
    <property type="evidence" value="ECO:0007669"/>
    <property type="project" value="UniProtKB-KW"/>
</dbReference>
<dbReference type="RefSeq" id="WP_184435264.1">
    <property type="nucleotide sequence ID" value="NZ_JACIGI010000016.1"/>
</dbReference>
<dbReference type="Gene3D" id="3.40.50.10490">
    <property type="entry name" value="Glucose-6-phosphate isomerase like protein, domain 1"/>
    <property type="match status" value="1"/>
</dbReference>
<evidence type="ECO:0000256" key="7">
    <source>
        <dbReference type="PROSITE-ProRule" id="PRU00703"/>
    </source>
</evidence>
<evidence type="ECO:0000259" key="10">
    <source>
        <dbReference type="PROSITE" id="PS51464"/>
    </source>
</evidence>
<evidence type="ECO:0000256" key="2">
    <source>
        <dbReference type="ARBA" id="ARBA00022737"/>
    </source>
</evidence>
<evidence type="ECO:0000256" key="8">
    <source>
        <dbReference type="SAM" id="MobiDB-lite"/>
    </source>
</evidence>
<dbReference type="GO" id="GO:0005975">
    <property type="term" value="P:carbohydrate metabolic process"/>
    <property type="evidence" value="ECO:0007669"/>
    <property type="project" value="InterPro"/>
</dbReference>
<organism evidence="11 12">
    <name type="scientific">Roseospira goensis</name>
    <dbReference type="NCBI Taxonomy" id="391922"/>
    <lineage>
        <taxon>Bacteria</taxon>
        <taxon>Pseudomonadati</taxon>
        <taxon>Pseudomonadota</taxon>
        <taxon>Alphaproteobacteria</taxon>
        <taxon>Rhodospirillales</taxon>
        <taxon>Rhodospirillaceae</taxon>
        <taxon>Roseospira</taxon>
    </lineage>
</organism>
<dbReference type="InterPro" id="IPR046348">
    <property type="entry name" value="SIS_dom_sf"/>
</dbReference>
<dbReference type="Pfam" id="PF01380">
    <property type="entry name" value="SIS"/>
    <property type="match status" value="1"/>
</dbReference>
<dbReference type="GO" id="GO:0097367">
    <property type="term" value="F:carbohydrate derivative binding"/>
    <property type="evidence" value="ECO:0007669"/>
    <property type="project" value="InterPro"/>
</dbReference>
<dbReference type="CDD" id="cd05014">
    <property type="entry name" value="SIS_Kpsf"/>
    <property type="match status" value="1"/>
</dbReference>
<dbReference type="PROSITE" id="PS51371">
    <property type="entry name" value="CBS"/>
    <property type="match status" value="2"/>
</dbReference>
<dbReference type="SUPFAM" id="SSF53697">
    <property type="entry name" value="SIS domain"/>
    <property type="match status" value="1"/>
</dbReference>
<dbReference type="GO" id="GO:1901135">
    <property type="term" value="P:carbohydrate derivative metabolic process"/>
    <property type="evidence" value="ECO:0007669"/>
    <property type="project" value="InterPro"/>
</dbReference>
<protein>
    <submittedName>
        <fullName evidence="11">Arabinose-5-phosphate isomerase</fullName>
        <ecNumber evidence="11">5.3.1.13</ecNumber>
    </submittedName>
</protein>
<keyword evidence="2" id="KW-0677">Repeat</keyword>
<dbReference type="GO" id="GO:0019146">
    <property type="term" value="F:arabinose-5-phosphate isomerase activity"/>
    <property type="evidence" value="ECO:0007669"/>
    <property type="project" value="UniProtKB-EC"/>
</dbReference>